<comment type="caution">
    <text evidence="8">The sequence shown here is derived from an EMBL/GenBank/DDBJ whole genome shotgun (WGS) entry which is preliminary data.</text>
</comment>
<keyword evidence="2 7" id="KW-0812">Transmembrane</keyword>
<keyword evidence="4" id="KW-0503">Monooxygenase</keyword>
<evidence type="ECO:0000256" key="5">
    <source>
        <dbReference type="ARBA" id="ARBA00023136"/>
    </source>
</evidence>
<dbReference type="Pfam" id="PF08592">
    <property type="entry name" value="Anthrone_oxy"/>
    <property type="match status" value="1"/>
</dbReference>
<comment type="subcellular location">
    <subcellularLocation>
        <location evidence="1">Membrane</location>
        <topology evidence="1">Multi-pass membrane protein</topology>
    </subcellularLocation>
</comment>
<comment type="similarity">
    <text evidence="6">Belongs to the anthrone oxygenase family.</text>
</comment>
<dbReference type="Proteomes" id="UP001610446">
    <property type="component" value="Unassembled WGS sequence"/>
</dbReference>
<reference evidence="8 9" key="1">
    <citation type="submission" date="2024-07" db="EMBL/GenBank/DDBJ databases">
        <title>Section-level genome sequencing and comparative genomics of Aspergillus sections Usti and Cavernicolus.</title>
        <authorList>
            <consortium name="Lawrence Berkeley National Laboratory"/>
            <person name="Nybo J.L."/>
            <person name="Vesth T.C."/>
            <person name="Theobald S."/>
            <person name="Frisvad J.C."/>
            <person name="Larsen T.O."/>
            <person name="Kjaerboelling I."/>
            <person name="Rothschild-Mancinelli K."/>
            <person name="Lyhne E.K."/>
            <person name="Kogle M.E."/>
            <person name="Barry K."/>
            <person name="Clum A."/>
            <person name="Na H."/>
            <person name="Ledsgaard L."/>
            <person name="Lin J."/>
            <person name="Lipzen A."/>
            <person name="Kuo A."/>
            <person name="Riley R."/>
            <person name="Mondo S."/>
            <person name="Labutti K."/>
            <person name="Haridas S."/>
            <person name="Pangalinan J."/>
            <person name="Salamov A.A."/>
            <person name="Simmons B.A."/>
            <person name="Magnuson J.K."/>
            <person name="Chen J."/>
            <person name="Drula E."/>
            <person name="Henrissat B."/>
            <person name="Wiebenga A."/>
            <person name="Lubbers R.J."/>
            <person name="Gomes A.C."/>
            <person name="Makela M.R."/>
            <person name="Stajich J."/>
            <person name="Grigoriev I.V."/>
            <person name="Mortensen U.H."/>
            <person name="De Vries R.P."/>
            <person name="Baker S.E."/>
            <person name="Andersen M.R."/>
        </authorList>
    </citation>
    <scope>NUCLEOTIDE SEQUENCE [LARGE SCALE GENOMIC DNA]</scope>
    <source>
        <strain evidence="8 9">CBS 123904</strain>
    </source>
</reference>
<evidence type="ECO:0000256" key="2">
    <source>
        <dbReference type="ARBA" id="ARBA00022692"/>
    </source>
</evidence>
<proteinExistence type="inferred from homology"/>
<keyword evidence="5 7" id="KW-0472">Membrane</keyword>
<protein>
    <recommendedName>
        <fullName evidence="10">DUF1772-domain-containing protein</fullName>
    </recommendedName>
</protein>
<accession>A0ABR4JF09</accession>
<sequence length="160" mass="17000">MPEMTALVETAGTVSSLFVSGALLAFSAGGVSTCKLAVKHSPVLAAQQWLEVFNRCHKIGTPMVVFSAGCFAWLKYKTNNNVFLAAATSCLCIVPYTLLFLSGPEKILFPAASMKEKTLSSPNPGDVERALGQWGAFNMLRTLFSLAGGMTVLLSKVYGA</sequence>
<feature type="transmembrane region" description="Helical" evidence="7">
    <location>
        <begin position="82"/>
        <end position="101"/>
    </location>
</feature>
<evidence type="ECO:0000313" key="8">
    <source>
        <dbReference type="EMBL" id="KAL2838535.1"/>
    </source>
</evidence>
<dbReference type="PANTHER" id="PTHR35042">
    <property type="entry name" value="ANTHRONE OXYGENASE ENCC"/>
    <property type="match status" value="1"/>
</dbReference>
<organism evidence="8 9">
    <name type="scientific">Aspergillus pseudoustus</name>
    <dbReference type="NCBI Taxonomy" id="1810923"/>
    <lineage>
        <taxon>Eukaryota</taxon>
        <taxon>Fungi</taxon>
        <taxon>Dikarya</taxon>
        <taxon>Ascomycota</taxon>
        <taxon>Pezizomycotina</taxon>
        <taxon>Eurotiomycetes</taxon>
        <taxon>Eurotiomycetidae</taxon>
        <taxon>Eurotiales</taxon>
        <taxon>Aspergillaceae</taxon>
        <taxon>Aspergillus</taxon>
        <taxon>Aspergillus subgen. Nidulantes</taxon>
    </lineage>
</organism>
<name>A0ABR4JF09_9EURO</name>
<dbReference type="InterPro" id="IPR013901">
    <property type="entry name" value="Anthrone_oxy"/>
</dbReference>
<dbReference type="EMBL" id="JBFXLU010000144">
    <property type="protein sequence ID" value="KAL2838535.1"/>
    <property type="molecule type" value="Genomic_DNA"/>
</dbReference>
<dbReference type="PANTHER" id="PTHR35042:SF1">
    <property type="entry name" value="DUF1772-DOMAIN-CONTAINING PROTEIN"/>
    <property type="match status" value="1"/>
</dbReference>
<evidence type="ECO:0008006" key="10">
    <source>
        <dbReference type="Google" id="ProtNLM"/>
    </source>
</evidence>
<evidence type="ECO:0000256" key="1">
    <source>
        <dbReference type="ARBA" id="ARBA00004141"/>
    </source>
</evidence>
<feature type="transmembrane region" description="Helical" evidence="7">
    <location>
        <begin position="17"/>
        <end position="38"/>
    </location>
</feature>
<keyword evidence="9" id="KW-1185">Reference proteome</keyword>
<evidence type="ECO:0000256" key="3">
    <source>
        <dbReference type="ARBA" id="ARBA00022989"/>
    </source>
</evidence>
<gene>
    <name evidence="8" type="ORF">BJY01DRAFT_250909</name>
</gene>
<evidence type="ECO:0000256" key="7">
    <source>
        <dbReference type="SAM" id="Phobius"/>
    </source>
</evidence>
<keyword evidence="4" id="KW-0560">Oxidoreductase</keyword>
<evidence type="ECO:0000313" key="9">
    <source>
        <dbReference type="Proteomes" id="UP001610446"/>
    </source>
</evidence>
<keyword evidence="3 7" id="KW-1133">Transmembrane helix</keyword>
<evidence type="ECO:0000256" key="6">
    <source>
        <dbReference type="ARBA" id="ARBA00034313"/>
    </source>
</evidence>
<evidence type="ECO:0000256" key="4">
    <source>
        <dbReference type="ARBA" id="ARBA00023033"/>
    </source>
</evidence>